<dbReference type="GO" id="GO:0046872">
    <property type="term" value="F:metal ion binding"/>
    <property type="evidence" value="ECO:0007669"/>
    <property type="project" value="UniProtKB-KW"/>
</dbReference>
<dbReference type="InterPro" id="IPR015991">
    <property type="entry name" value="TatD/YcfH-like"/>
</dbReference>
<keyword evidence="2 4" id="KW-0479">Metal-binding</keyword>
<evidence type="ECO:0000313" key="6">
    <source>
        <dbReference type="Proteomes" id="UP000001822"/>
    </source>
</evidence>
<feature type="binding site" evidence="4">
    <location>
        <position position="204"/>
    </location>
    <ligand>
        <name>a divalent metal cation</name>
        <dbReference type="ChEBI" id="CHEBI:60240"/>
        <label>1</label>
    </ligand>
</feature>
<keyword evidence="3 5" id="KW-0378">Hydrolase</keyword>
<dbReference type="GO" id="GO:0004536">
    <property type="term" value="F:DNA nuclease activity"/>
    <property type="evidence" value="ECO:0007669"/>
    <property type="project" value="InterPro"/>
</dbReference>
<dbReference type="PANTHER" id="PTHR46124">
    <property type="entry name" value="D-AMINOACYL-TRNA DEACYLASE"/>
    <property type="match status" value="1"/>
</dbReference>
<accession>A0A6N4SST1</accession>
<dbReference type="Gene3D" id="3.20.20.140">
    <property type="entry name" value="Metal-dependent hydrolases"/>
    <property type="match status" value="1"/>
</dbReference>
<comment type="similarity">
    <text evidence="1">Belongs to the metallo-dependent hydrolases superfamily. TatD-type hydrolase family.</text>
</comment>
<feature type="binding site" evidence="4">
    <location>
        <position position="94"/>
    </location>
    <ligand>
        <name>a divalent metal cation</name>
        <dbReference type="ChEBI" id="CHEBI:60240"/>
        <label>1</label>
    </ligand>
</feature>
<organism evidence="5 6">
    <name type="scientific">Cytophaga hutchinsonii (strain ATCC 33406 / DSM 1761 / CIP 103989 / NBRC 15051 / NCIMB 9469 / D465)</name>
    <dbReference type="NCBI Taxonomy" id="269798"/>
    <lineage>
        <taxon>Bacteria</taxon>
        <taxon>Pseudomonadati</taxon>
        <taxon>Bacteroidota</taxon>
        <taxon>Cytophagia</taxon>
        <taxon>Cytophagales</taxon>
        <taxon>Cytophagaceae</taxon>
        <taxon>Cytophaga</taxon>
    </lineage>
</organism>
<dbReference type="FunFam" id="3.20.20.140:FF:000005">
    <property type="entry name" value="TatD family hydrolase"/>
    <property type="match status" value="1"/>
</dbReference>
<feature type="binding site" evidence="4">
    <location>
        <position position="130"/>
    </location>
    <ligand>
        <name>a divalent metal cation</name>
        <dbReference type="ChEBI" id="CHEBI:60240"/>
        <label>2</label>
    </ligand>
</feature>
<evidence type="ECO:0000256" key="1">
    <source>
        <dbReference type="ARBA" id="ARBA00009275"/>
    </source>
</evidence>
<dbReference type="CDD" id="cd01310">
    <property type="entry name" value="TatD_DNAse"/>
    <property type="match status" value="1"/>
</dbReference>
<feature type="binding site" evidence="4">
    <location>
        <position position="155"/>
    </location>
    <ligand>
        <name>a divalent metal cation</name>
        <dbReference type="ChEBI" id="CHEBI:60240"/>
        <label>2</label>
    </ligand>
</feature>
<dbReference type="OrthoDB" id="9810005at2"/>
<dbReference type="InterPro" id="IPR032466">
    <property type="entry name" value="Metal_Hydrolase"/>
</dbReference>
<dbReference type="EC" id="3.1.21.-" evidence="5"/>
<dbReference type="RefSeq" id="WP_011585553.1">
    <property type="nucleotide sequence ID" value="NC_008255.1"/>
</dbReference>
<evidence type="ECO:0000256" key="3">
    <source>
        <dbReference type="ARBA" id="ARBA00022801"/>
    </source>
</evidence>
<dbReference type="GO" id="GO:0005829">
    <property type="term" value="C:cytosol"/>
    <property type="evidence" value="ECO:0007669"/>
    <property type="project" value="TreeGrafter"/>
</dbReference>
<name>A0A6N4SST1_CYTH3</name>
<evidence type="ECO:0000313" key="5">
    <source>
        <dbReference type="EMBL" id="ABG59436.1"/>
    </source>
</evidence>
<dbReference type="EMBL" id="CP000383">
    <property type="protein sequence ID" value="ABG59436.1"/>
    <property type="molecule type" value="Genomic_DNA"/>
</dbReference>
<dbReference type="PANTHER" id="PTHR46124:SF4">
    <property type="entry name" value="HYDROLASE TATD"/>
    <property type="match status" value="1"/>
</dbReference>
<sequence>MGIIETHIHLYSDEYKADRNALIQQAIDAGVEAFYMPNVDVHSIEPMFAVEKDFPQHCFAMMGLHPCYVKEDYKEQLAVIERQLASRTFVALGEVGIDLHWDKSFLAQQQDALNIQAEWALKYNLPIVIHSREANAESLEVLKPYMQRGLRGVFHCFSGSLAEVTLLKTYGWMIGIGGVITYKKAGLDTLIEEIGIGQVVLETDGPYLAPVPYRGKRNEPAYIDIIAQKIGDVLHMPKEAVVEQTTANSRLLFGNSFRNSK</sequence>
<proteinExistence type="inferred from homology"/>
<dbReference type="PIRSF" id="PIRSF005902">
    <property type="entry name" value="DNase_TatD"/>
    <property type="match status" value="1"/>
</dbReference>
<dbReference type="SUPFAM" id="SSF51556">
    <property type="entry name" value="Metallo-dependent hydrolases"/>
    <property type="match status" value="1"/>
</dbReference>
<dbReference type="KEGG" id="chu:CHU_2173"/>
<dbReference type="InterPro" id="IPR001130">
    <property type="entry name" value="TatD-like"/>
</dbReference>
<reference evidence="5 6" key="1">
    <citation type="journal article" date="2007" name="Appl. Environ. Microbiol.">
        <title>Genome sequence of the cellulolytic gliding bacterium Cytophaga hutchinsonii.</title>
        <authorList>
            <person name="Xie G."/>
            <person name="Bruce D.C."/>
            <person name="Challacombe J.F."/>
            <person name="Chertkov O."/>
            <person name="Detter J.C."/>
            <person name="Gilna P."/>
            <person name="Han C.S."/>
            <person name="Lucas S."/>
            <person name="Misra M."/>
            <person name="Myers G.L."/>
            <person name="Richardson P."/>
            <person name="Tapia R."/>
            <person name="Thayer N."/>
            <person name="Thompson L.S."/>
            <person name="Brettin T.S."/>
            <person name="Henrissat B."/>
            <person name="Wilson D.B."/>
            <person name="McBride M.J."/>
        </authorList>
    </citation>
    <scope>NUCLEOTIDE SEQUENCE [LARGE SCALE GENOMIC DNA]</scope>
    <source>
        <strain evidence="6">ATCC 33406 / DSM 1761 / CIP 103989 / NBRC 15051 / NCIMB 9469 / D465</strain>
    </source>
</reference>
<feature type="binding site" evidence="4">
    <location>
        <position position="7"/>
    </location>
    <ligand>
        <name>a divalent metal cation</name>
        <dbReference type="ChEBI" id="CHEBI:60240"/>
        <label>1</label>
    </ligand>
</feature>
<dbReference type="GO" id="GO:0016788">
    <property type="term" value="F:hydrolase activity, acting on ester bonds"/>
    <property type="evidence" value="ECO:0007669"/>
    <property type="project" value="InterPro"/>
</dbReference>
<feature type="binding site" evidence="4">
    <location>
        <position position="9"/>
    </location>
    <ligand>
        <name>a divalent metal cation</name>
        <dbReference type="ChEBI" id="CHEBI:60240"/>
        <label>1</label>
    </ligand>
</feature>
<evidence type="ECO:0000256" key="4">
    <source>
        <dbReference type="PIRSR" id="PIRSR005902-1"/>
    </source>
</evidence>
<keyword evidence="6" id="KW-1185">Reference proteome</keyword>
<dbReference type="Proteomes" id="UP000001822">
    <property type="component" value="Chromosome"/>
</dbReference>
<dbReference type="AlphaFoldDB" id="A0A6N4SST1"/>
<dbReference type="Pfam" id="PF01026">
    <property type="entry name" value="TatD_DNase"/>
    <property type="match status" value="1"/>
</dbReference>
<gene>
    <name evidence="5" type="ordered locus">CHU_2173</name>
</gene>
<dbReference type="NCBIfam" id="TIGR00010">
    <property type="entry name" value="YchF/TatD family DNA exonuclease"/>
    <property type="match status" value="1"/>
</dbReference>
<protein>
    <submittedName>
        <fullName evidence="5">Sec-independent protein translocase TatD</fullName>
        <ecNumber evidence="5">3.1.21.-</ecNumber>
    </submittedName>
</protein>
<evidence type="ECO:0000256" key="2">
    <source>
        <dbReference type="ARBA" id="ARBA00022723"/>
    </source>
</evidence>